<organism evidence="16 17">
    <name type="scientific">Neolecta irregularis (strain DAH-3)</name>
    <dbReference type="NCBI Taxonomy" id="1198029"/>
    <lineage>
        <taxon>Eukaryota</taxon>
        <taxon>Fungi</taxon>
        <taxon>Dikarya</taxon>
        <taxon>Ascomycota</taxon>
        <taxon>Taphrinomycotina</taxon>
        <taxon>Neolectales</taxon>
        <taxon>Neolectaceae</taxon>
        <taxon>Neolecta</taxon>
    </lineage>
</organism>
<dbReference type="Proteomes" id="UP000186594">
    <property type="component" value="Unassembled WGS sequence"/>
</dbReference>
<dbReference type="STRING" id="1198029.A0A1U7LNS3"/>
<feature type="region of interest" description="Disordered" evidence="14">
    <location>
        <begin position="158"/>
        <end position="182"/>
    </location>
</feature>
<dbReference type="Pfam" id="PF21292">
    <property type="entry name" value="EME1-MUS81_C"/>
    <property type="match status" value="1"/>
</dbReference>
<dbReference type="Gene3D" id="1.10.150.670">
    <property type="entry name" value="Crossover junction endonuclease EME1, DNA-binding domain"/>
    <property type="match status" value="1"/>
</dbReference>
<keyword evidence="4" id="KW-0540">Nuclease</keyword>
<protein>
    <submittedName>
        <fullName evidence="16">Crossover junction endonuclease eme1</fullName>
    </submittedName>
</protein>
<evidence type="ECO:0000256" key="4">
    <source>
        <dbReference type="ARBA" id="ARBA00022722"/>
    </source>
</evidence>
<keyword evidence="17" id="KW-1185">Reference proteome</keyword>
<accession>A0A1U7LNS3</accession>
<keyword evidence="5" id="KW-0479">Metal-binding</keyword>
<keyword evidence="10" id="KW-0233">DNA recombination</keyword>
<dbReference type="GO" id="GO:0005634">
    <property type="term" value="C:nucleus"/>
    <property type="evidence" value="ECO:0007669"/>
    <property type="project" value="UniProtKB-SubCell"/>
</dbReference>
<evidence type="ECO:0000256" key="8">
    <source>
        <dbReference type="ARBA" id="ARBA00022801"/>
    </source>
</evidence>
<comment type="caution">
    <text evidence="16">The sequence shown here is derived from an EMBL/GenBank/DDBJ whole genome shotgun (WGS) entry which is preliminary data.</text>
</comment>
<dbReference type="SMART" id="SM00891">
    <property type="entry name" value="ERCC4"/>
    <property type="match status" value="1"/>
</dbReference>
<dbReference type="InterPro" id="IPR042530">
    <property type="entry name" value="EME1/EME2_C"/>
</dbReference>
<keyword evidence="6 16" id="KW-0255">Endonuclease</keyword>
<comment type="cofactor">
    <cofactor evidence="1">
        <name>Mg(2+)</name>
        <dbReference type="ChEBI" id="CHEBI:18420"/>
    </cofactor>
</comment>
<dbReference type="InterPro" id="IPR033310">
    <property type="entry name" value="Mms4/EME1/EME2"/>
</dbReference>
<keyword evidence="12" id="KW-0539">Nucleus</keyword>
<dbReference type="GO" id="GO:0031573">
    <property type="term" value="P:mitotic intra-S DNA damage checkpoint signaling"/>
    <property type="evidence" value="ECO:0007669"/>
    <property type="project" value="TreeGrafter"/>
</dbReference>
<feature type="compositionally biased region" description="Basic and acidic residues" evidence="14">
    <location>
        <begin position="166"/>
        <end position="175"/>
    </location>
</feature>
<dbReference type="Gene3D" id="3.40.50.10130">
    <property type="match status" value="1"/>
</dbReference>
<comment type="similarity">
    <text evidence="3">Belongs to the EME1/MMS4 family.</text>
</comment>
<evidence type="ECO:0000256" key="12">
    <source>
        <dbReference type="ARBA" id="ARBA00023242"/>
    </source>
</evidence>
<evidence type="ECO:0000256" key="14">
    <source>
        <dbReference type="SAM" id="MobiDB-lite"/>
    </source>
</evidence>
<dbReference type="CDD" id="cd20085">
    <property type="entry name" value="XPF_nuclease_Mms4"/>
    <property type="match status" value="1"/>
</dbReference>
<dbReference type="GO" id="GO:0003677">
    <property type="term" value="F:DNA binding"/>
    <property type="evidence" value="ECO:0007669"/>
    <property type="project" value="InterPro"/>
</dbReference>
<keyword evidence="13" id="KW-0469">Meiosis</keyword>
<evidence type="ECO:0000313" key="17">
    <source>
        <dbReference type="Proteomes" id="UP000186594"/>
    </source>
</evidence>
<comment type="subcellular location">
    <subcellularLocation>
        <location evidence="2">Nucleus</location>
    </subcellularLocation>
</comment>
<dbReference type="EMBL" id="LXFE01000941">
    <property type="protein sequence ID" value="OLL24192.1"/>
    <property type="molecule type" value="Genomic_DNA"/>
</dbReference>
<evidence type="ECO:0000256" key="10">
    <source>
        <dbReference type="ARBA" id="ARBA00023172"/>
    </source>
</evidence>
<dbReference type="GO" id="GO:0006302">
    <property type="term" value="P:double-strand break repair"/>
    <property type="evidence" value="ECO:0007669"/>
    <property type="project" value="TreeGrafter"/>
</dbReference>
<feature type="domain" description="ERCC4" evidence="15">
    <location>
        <begin position="192"/>
        <end position="434"/>
    </location>
</feature>
<keyword evidence="7" id="KW-0227">DNA damage</keyword>
<dbReference type="OrthoDB" id="343092at2759"/>
<evidence type="ECO:0000256" key="3">
    <source>
        <dbReference type="ARBA" id="ARBA00005313"/>
    </source>
</evidence>
<dbReference type="GO" id="GO:0008821">
    <property type="term" value="F:crossover junction DNA endonuclease activity"/>
    <property type="evidence" value="ECO:0007669"/>
    <property type="project" value="TreeGrafter"/>
</dbReference>
<evidence type="ECO:0000256" key="1">
    <source>
        <dbReference type="ARBA" id="ARBA00001946"/>
    </source>
</evidence>
<dbReference type="GO" id="GO:0046872">
    <property type="term" value="F:metal ion binding"/>
    <property type="evidence" value="ECO:0007669"/>
    <property type="project" value="UniProtKB-KW"/>
</dbReference>
<dbReference type="GO" id="GO:0048476">
    <property type="term" value="C:Holliday junction resolvase complex"/>
    <property type="evidence" value="ECO:0007669"/>
    <property type="project" value="InterPro"/>
</dbReference>
<dbReference type="OMA" id="EEIPRCT"/>
<gene>
    <name evidence="16" type="ORF">NEOLI_003003</name>
</gene>
<evidence type="ECO:0000256" key="7">
    <source>
        <dbReference type="ARBA" id="ARBA00022763"/>
    </source>
</evidence>
<reference evidence="16 17" key="1">
    <citation type="submission" date="2016-04" db="EMBL/GenBank/DDBJ databases">
        <title>Evolutionary innovation and constraint leading to complex multicellularity in the Ascomycota.</title>
        <authorList>
            <person name="Cisse O."/>
            <person name="Nguyen A."/>
            <person name="Hewitt D.A."/>
            <person name="Jedd G."/>
            <person name="Stajich J.E."/>
        </authorList>
    </citation>
    <scope>NUCLEOTIDE SEQUENCE [LARGE SCALE GENOMIC DNA]</scope>
    <source>
        <strain evidence="16 17">DAH-3</strain>
    </source>
</reference>
<evidence type="ECO:0000256" key="11">
    <source>
        <dbReference type="ARBA" id="ARBA00023204"/>
    </source>
</evidence>
<evidence type="ECO:0000256" key="5">
    <source>
        <dbReference type="ARBA" id="ARBA00022723"/>
    </source>
</evidence>
<evidence type="ECO:0000259" key="15">
    <source>
        <dbReference type="SMART" id="SM00891"/>
    </source>
</evidence>
<keyword evidence="9" id="KW-0460">Magnesium</keyword>
<evidence type="ECO:0000256" key="9">
    <source>
        <dbReference type="ARBA" id="ARBA00022842"/>
    </source>
</evidence>
<evidence type="ECO:0000256" key="13">
    <source>
        <dbReference type="ARBA" id="ARBA00023254"/>
    </source>
</evidence>
<keyword evidence="8" id="KW-0378">Hydrolase</keyword>
<dbReference type="PANTHER" id="PTHR21077:SF5">
    <property type="entry name" value="CROSSOVER JUNCTION ENDONUCLEASE MMS4"/>
    <property type="match status" value="1"/>
</dbReference>
<dbReference type="Pfam" id="PF02732">
    <property type="entry name" value="ERCC4"/>
    <property type="match status" value="1"/>
</dbReference>
<dbReference type="AlphaFoldDB" id="A0A1U7LNS3"/>
<evidence type="ECO:0000256" key="2">
    <source>
        <dbReference type="ARBA" id="ARBA00004123"/>
    </source>
</evidence>
<keyword evidence="11" id="KW-0234">DNA repair</keyword>
<name>A0A1U7LNS3_NEOID</name>
<evidence type="ECO:0000256" key="6">
    <source>
        <dbReference type="ARBA" id="ARBA00022759"/>
    </source>
</evidence>
<dbReference type="InterPro" id="IPR006166">
    <property type="entry name" value="ERCC4_domain"/>
</dbReference>
<proteinExistence type="inferred from homology"/>
<dbReference type="InterPro" id="IPR047521">
    <property type="entry name" value="XPF_nuclease_EME1_ascomycetes"/>
</dbReference>
<dbReference type="PANTHER" id="PTHR21077">
    <property type="entry name" value="EME1 PROTEIN"/>
    <property type="match status" value="1"/>
</dbReference>
<evidence type="ECO:0000313" key="16">
    <source>
        <dbReference type="EMBL" id="OLL24192.1"/>
    </source>
</evidence>
<dbReference type="GO" id="GO:0031297">
    <property type="term" value="P:replication fork processing"/>
    <property type="evidence" value="ECO:0007669"/>
    <property type="project" value="TreeGrafter"/>
</dbReference>
<dbReference type="GO" id="GO:0000712">
    <property type="term" value="P:resolution of meiotic recombination intermediates"/>
    <property type="evidence" value="ECO:0007669"/>
    <property type="project" value="TreeGrafter"/>
</dbReference>
<sequence>MLKDLYLISTSLFNNSMPVNQVICIDDSPVRQPVKKRRSSGLVVLESDDSCIVDLPDIDDAFRQFEQARITGDPVFPTQTKRKRTLLPRVDVDTVYDNIPPTARFSPTHEFPQDRCIDTHRYIPHITEKSRTTLSHSNENRDILSSVEIIDLDPISKQKKKTKTKTQKEPGRSSRDSTVCKVGTSKKDCTPEMIVDVSTSLATPLPRLCEFLGTIGAQMEAWSSPVENMIKWRRKVKSLVPEIRDEKHVLVYFDAKEFVSLDLESSVCCIKSLFPNAKVLYMIQGLERFIKNIQNARNREYIATVRGAIQNRNGEYMRGASVKKKQTVDFNEEEIQEKVVGLQVFYECLVIHTSSILQSVEWISILTGDIAMIPYKQTHPFASFCMDAGQVKTGKDVNDTFCKSLEQVTRVTRYIATAVMNKYNTPQALYRGFTSTGAEALSDCTVCANMNGAMSNRMVGSALSRRLHQIFTTLDPEAILM</sequence>